<evidence type="ECO:0000256" key="6">
    <source>
        <dbReference type="ARBA" id="ARBA00023136"/>
    </source>
</evidence>
<keyword evidence="10" id="KW-1185">Reference proteome</keyword>
<accession>A0A8C4T4W8</accession>
<reference evidence="9" key="2">
    <citation type="submission" date="2025-08" db="UniProtKB">
        <authorList>
            <consortium name="Ensembl"/>
        </authorList>
    </citation>
    <scope>IDENTIFICATION</scope>
</reference>
<evidence type="ECO:0000256" key="5">
    <source>
        <dbReference type="ARBA" id="ARBA00022989"/>
    </source>
</evidence>
<feature type="transmembrane region" description="Helical" evidence="8">
    <location>
        <begin position="65"/>
        <end position="84"/>
    </location>
</feature>
<feature type="transmembrane region" description="Helical" evidence="8">
    <location>
        <begin position="30"/>
        <end position="53"/>
    </location>
</feature>
<evidence type="ECO:0000256" key="7">
    <source>
        <dbReference type="ARBA" id="ARBA00023315"/>
    </source>
</evidence>
<evidence type="ECO:0000256" key="2">
    <source>
        <dbReference type="ARBA" id="ARBA00022679"/>
    </source>
</evidence>
<keyword evidence="3 8" id="KW-0812">Transmembrane</keyword>
<dbReference type="InterPro" id="IPR004299">
    <property type="entry name" value="MBOAT_fam"/>
</dbReference>
<gene>
    <name evidence="9" type="primary">MBOAT1</name>
</gene>
<feature type="transmembrane region" description="Helical" evidence="8">
    <location>
        <begin position="132"/>
        <end position="156"/>
    </location>
</feature>
<keyword evidence="5 8" id="KW-1133">Transmembrane helix</keyword>
<comment type="subcellular location">
    <subcellularLocation>
        <location evidence="1">Endoplasmic reticulum membrane</location>
        <topology evidence="1">Multi-pass membrane protein</topology>
    </subcellularLocation>
</comment>
<keyword evidence="2" id="KW-0808">Transferase</keyword>
<dbReference type="GO" id="GO:0005789">
    <property type="term" value="C:endoplasmic reticulum membrane"/>
    <property type="evidence" value="ECO:0007669"/>
    <property type="project" value="UniProtKB-SubCell"/>
</dbReference>
<dbReference type="GeneTree" id="ENSGT01030000234564"/>
<evidence type="ECO:0000313" key="9">
    <source>
        <dbReference type="Ensembl" id="ENSECRP00000026316.1"/>
    </source>
</evidence>
<reference evidence="9" key="3">
    <citation type="submission" date="2025-09" db="UniProtKB">
        <authorList>
            <consortium name="Ensembl"/>
        </authorList>
    </citation>
    <scope>IDENTIFICATION</scope>
</reference>
<dbReference type="AlphaFoldDB" id="A0A8C4T4W8"/>
<feature type="transmembrane region" description="Helical" evidence="8">
    <location>
        <begin position="96"/>
        <end position="120"/>
    </location>
</feature>
<feature type="transmembrane region" description="Helical" evidence="8">
    <location>
        <begin position="387"/>
        <end position="406"/>
    </location>
</feature>
<evidence type="ECO:0000256" key="8">
    <source>
        <dbReference type="SAM" id="Phobius"/>
    </source>
</evidence>
<dbReference type="Pfam" id="PF03062">
    <property type="entry name" value="MBOAT"/>
    <property type="match status" value="1"/>
</dbReference>
<evidence type="ECO:0000256" key="1">
    <source>
        <dbReference type="ARBA" id="ARBA00004477"/>
    </source>
</evidence>
<name>A0A8C4T4W8_ERPCA</name>
<organism evidence="9 10">
    <name type="scientific">Erpetoichthys calabaricus</name>
    <name type="common">Rope fish</name>
    <name type="synonym">Calamoichthys calabaricus</name>
    <dbReference type="NCBI Taxonomy" id="27687"/>
    <lineage>
        <taxon>Eukaryota</taxon>
        <taxon>Metazoa</taxon>
        <taxon>Chordata</taxon>
        <taxon>Craniata</taxon>
        <taxon>Vertebrata</taxon>
        <taxon>Euteleostomi</taxon>
        <taxon>Actinopterygii</taxon>
        <taxon>Polypteriformes</taxon>
        <taxon>Polypteridae</taxon>
        <taxon>Erpetoichthys</taxon>
    </lineage>
</organism>
<keyword evidence="7" id="KW-0012">Acyltransferase</keyword>
<dbReference type="Proteomes" id="UP000694620">
    <property type="component" value="Chromosome 13"/>
</dbReference>
<evidence type="ECO:0000313" key="10">
    <source>
        <dbReference type="Proteomes" id="UP000694620"/>
    </source>
</evidence>
<keyword evidence="4" id="KW-0256">Endoplasmic reticulum</keyword>
<sequence length="432" mass="50124">MSAFWFRCYLSPNKDRKNIRHVVATTLGTLFGIFCFGWYSLHFFILVSVCYVIMVKAGVDNIHRFSLVTALGYLSICQISRVYIFDYGLLSTDFSGPLMIITQKITALAFQFLSLCSLFFREKPSLIEYLSYHLNFLSILAGPFMLVTMQLCLPLFSSTVIVLQTTSGNLRTAILMRHERPSPTADVTDSLLMQAKVDMNTHLSTVKREHKTSFLSRVCYFYIAIQAGKPKYYFAWTIADAVHNAAGYGFSGIDDKGNFRWDLVSNLNIWNIETATSFKMYIDNWNIQTAGWLKRICYDRAPYYPTALTFVLSAVWHGVYPGYYFTFITAIPITMAARAVRNNIRHHFLVSQMMKTMYDIMTWVFTQFAVSYTVMPFILLAMEPTIMYMYFHFHIISILVLILLPIKKNPHSIQYHSFHIHVKEKYRTRRIQ</sequence>
<dbReference type="Ensembl" id="ENSECRT00000026862.1">
    <property type="protein sequence ID" value="ENSECRP00000026316.1"/>
    <property type="gene ID" value="ENSECRG00000017722.1"/>
</dbReference>
<dbReference type="InterPro" id="IPR049941">
    <property type="entry name" value="LPLAT_7/PORCN-like"/>
</dbReference>
<dbReference type="PANTHER" id="PTHR13906:SF6">
    <property type="entry name" value="LYSOPHOSPHOLIPID ACYLTRANSFERASE 1"/>
    <property type="match status" value="1"/>
</dbReference>
<reference evidence="9" key="1">
    <citation type="submission" date="2021-06" db="EMBL/GenBank/DDBJ databases">
        <authorList>
            <consortium name="Wellcome Sanger Institute Data Sharing"/>
        </authorList>
    </citation>
    <scope>NUCLEOTIDE SEQUENCE [LARGE SCALE GENOMIC DNA]</scope>
</reference>
<feature type="transmembrane region" description="Helical" evidence="8">
    <location>
        <begin position="322"/>
        <end position="340"/>
    </location>
</feature>
<dbReference type="GO" id="GO:0030258">
    <property type="term" value="P:lipid modification"/>
    <property type="evidence" value="ECO:0007669"/>
    <property type="project" value="TreeGrafter"/>
</dbReference>
<protein>
    <submittedName>
        <fullName evidence="9">Membrane bound O-acyltransferase domain containing 1</fullName>
    </submittedName>
</protein>
<proteinExistence type="predicted"/>
<dbReference type="PANTHER" id="PTHR13906">
    <property type="entry name" value="PORCUPINE"/>
    <property type="match status" value="1"/>
</dbReference>
<evidence type="ECO:0000256" key="4">
    <source>
        <dbReference type="ARBA" id="ARBA00022824"/>
    </source>
</evidence>
<keyword evidence="6 8" id="KW-0472">Membrane</keyword>
<evidence type="ECO:0000256" key="3">
    <source>
        <dbReference type="ARBA" id="ARBA00022692"/>
    </source>
</evidence>
<dbReference type="GO" id="GO:0016746">
    <property type="term" value="F:acyltransferase activity"/>
    <property type="evidence" value="ECO:0007669"/>
    <property type="project" value="UniProtKB-KW"/>
</dbReference>
<feature type="transmembrane region" description="Helical" evidence="8">
    <location>
        <begin position="360"/>
        <end position="381"/>
    </location>
</feature>